<gene>
    <name evidence="2" type="ORF">S01H4_22252</name>
</gene>
<organism evidence="2">
    <name type="scientific">marine sediment metagenome</name>
    <dbReference type="NCBI Taxonomy" id="412755"/>
    <lineage>
        <taxon>unclassified sequences</taxon>
        <taxon>metagenomes</taxon>
        <taxon>ecological metagenomes</taxon>
    </lineage>
</organism>
<protein>
    <submittedName>
        <fullName evidence="2">Uncharacterized protein</fullName>
    </submittedName>
</protein>
<evidence type="ECO:0000256" key="1">
    <source>
        <dbReference type="SAM" id="Phobius"/>
    </source>
</evidence>
<feature type="non-terminal residue" evidence="2">
    <location>
        <position position="1"/>
    </location>
</feature>
<dbReference type="EMBL" id="BART01010167">
    <property type="protein sequence ID" value="GAG86001.1"/>
    <property type="molecule type" value="Genomic_DNA"/>
</dbReference>
<evidence type="ECO:0000313" key="2">
    <source>
        <dbReference type="EMBL" id="GAG86001.1"/>
    </source>
</evidence>
<comment type="caution">
    <text evidence="2">The sequence shown here is derived from an EMBL/GenBank/DDBJ whole genome shotgun (WGS) entry which is preliminary data.</text>
</comment>
<accession>X1CP49</accession>
<proteinExistence type="predicted"/>
<feature type="transmembrane region" description="Helical" evidence="1">
    <location>
        <begin position="6"/>
        <end position="29"/>
    </location>
</feature>
<dbReference type="AlphaFoldDB" id="X1CP49"/>
<reference evidence="2" key="1">
    <citation type="journal article" date="2014" name="Front. Microbiol.">
        <title>High frequency of phylogenetically diverse reductive dehalogenase-homologous genes in deep subseafloor sedimentary metagenomes.</title>
        <authorList>
            <person name="Kawai M."/>
            <person name="Futagami T."/>
            <person name="Toyoda A."/>
            <person name="Takaki Y."/>
            <person name="Nishi S."/>
            <person name="Hori S."/>
            <person name="Arai W."/>
            <person name="Tsubouchi T."/>
            <person name="Morono Y."/>
            <person name="Uchiyama I."/>
            <person name="Ito T."/>
            <person name="Fujiyama A."/>
            <person name="Inagaki F."/>
            <person name="Takami H."/>
        </authorList>
    </citation>
    <scope>NUCLEOTIDE SEQUENCE</scope>
    <source>
        <strain evidence="2">Expedition CK06-06</strain>
    </source>
</reference>
<sequence length="39" mass="4452">LDGSVIAYIVLGAPILWLLRPIHVIMARIREEIINLKLK</sequence>
<keyword evidence="1" id="KW-1133">Transmembrane helix</keyword>
<keyword evidence="1" id="KW-0812">Transmembrane</keyword>
<name>X1CP49_9ZZZZ</name>
<keyword evidence="1" id="KW-0472">Membrane</keyword>